<evidence type="ECO:0000313" key="1">
    <source>
        <dbReference type="EMBL" id="SDA55743.1"/>
    </source>
</evidence>
<proteinExistence type="predicted"/>
<dbReference type="AlphaFoldDB" id="A0A1G5WCE7"/>
<protein>
    <recommendedName>
        <fullName evidence="3">Glycosyltransferase</fullName>
    </recommendedName>
</protein>
<gene>
    <name evidence="1" type="ORF">SAMN03080617_01022</name>
</gene>
<dbReference type="RefSeq" id="WP_092728868.1">
    <property type="nucleotide sequence ID" value="NZ_FMXE01000006.1"/>
</dbReference>
<sequence length="379" mass="43169">MNFLFIVQGEGRGHMTQAIAFGKLLETNGHRLVGVILGKSKRRAVPEFFEREISAPIYLIDSPNFETDENQKKVSIRKTILKNSLKLKTFQKSLRATDQIVEAKNPDVILNFYDLLGGLYNFIYRPKAKFWVIGHQYLIDHPSFQFAPNRPFDKFLFRLNTALTSLGADERLALSFLPQIRYAKQNLRVVPPLLRPEVKLLDSKQGDFYLAYMVNPGYAEEVIYFAEANPHLQIKAYWDKKEAAETEFPLSNLSFHRVHDKNFLQDMANCKGLVCTAGFESVCEAKYLGKPVMMIPVAGQYEQACNALDAEASGVGIPSENFDFAKLESLQKKDAEASLLYKNWVDFWPMVFRELTLEAFAQEQEGQSIFPKESIPALG</sequence>
<dbReference type="OrthoDB" id="9793805at2"/>
<evidence type="ECO:0008006" key="3">
    <source>
        <dbReference type="Google" id="ProtNLM"/>
    </source>
</evidence>
<dbReference type="EMBL" id="FMXE01000006">
    <property type="protein sequence ID" value="SDA55743.1"/>
    <property type="molecule type" value="Genomic_DNA"/>
</dbReference>
<evidence type="ECO:0000313" key="2">
    <source>
        <dbReference type="Proteomes" id="UP000198756"/>
    </source>
</evidence>
<keyword evidence="2" id="KW-1185">Reference proteome</keyword>
<dbReference type="Gene3D" id="3.40.50.2000">
    <property type="entry name" value="Glycogen Phosphorylase B"/>
    <property type="match status" value="1"/>
</dbReference>
<dbReference type="Proteomes" id="UP000198756">
    <property type="component" value="Unassembled WGS sequence"/>
</dbReference>
<dbReference type="Pfam" id="PF13528">
    <property type="entry name" value="Glyco_trans_1_3"/>
    <property type="match status" value="1"/>
</dbReference>
<name>A0A1G5WCE7_9BACT</name>
<reference evidence="2" key="1">
    <citation type="submission" date="2016-10" db="EMBL/GenBank/DDBJ databases">
        <authorList>
            <person name="Varghese N."/>
            <person name="Submissions S."/>
        </authorList>
    </citation>
    <scope>NUCLEOTIDE SEQUENCE [LARGE SCALE GENOMIC DNA]</scope>
    <source>
        <strain evidence="2">DSM 22703</strain>
    </source>
</reference>
<accession>A0A1G5WCE7</accession>
<organism evidence="1 2">
    <name type="scientific">Algoriphagus alkaliphilus</name>
    <dbReference type="NCBI Taxonomy" id="279824"/>
    <lineage>
        <taxon>Bacteria</taxon>
        <taxon>Pseudomonadati</taxon>
        <taxon>Bacteroidota</taxon>
        <taxon>Cytophagia</taxon>
        <taxon>Cytophagales</taxon>
        <taxon>Cyclobacteriaceae</taxon>
        <taxon>Algoriphagus</taxon>
    </lineage>
</organism>
<dbReference type="STRING" id="279824.SAMN03080617_01022"/>
<dbReference type="SUPFAM" id="SSF53756">
    <property type="entry name" value="UDP-Glycosyltransferase/glycogen phosphorylase"/>
    <property type="match status" value="1"/>
</dbReference>